<evidence type="ECO:0000313" key="3">
    <source>
        <dbReference type="Proteomes" id="UP001595533"/>
    </source>
</evidence>
<accession>A0ABV7JE17</accession>
<dbReference type="SUPFAM" id="SSF52266">
    <property type="entry name" value="SGNH hydrolase"/>
    <property type="match status" value="1"/>
</dbReference>
<name>A0ABV7JE17_9GAMM</name>
<comment type="caution">
    <text evidence="2">The sequence shown here is derived from an EMBL/GenBank/DDBJ whole genome shotgun (WGS) entry which is preliminary data.</text>
</comment>
<dbReference type="InterPro" id="IPR013830">
    <property type="entry name" value="SGNH_hydro"/>
</dbReference>
<gene>
    <name evidence="2" type="ORF">ACFODZ_08700</name>
</gene>
<dbReference type="Gene3D" id="3.40.50.1110">
    <property type="entry name" value="SGNH hydrolase"/>
    <property type="match status" value="1"/>
</dbReference>
<dbReference type="InterPro" id="IPR036514">
    <property type="entry name" value="SGNH_hydro_sf"/>
</dbReference>
<dbReference type="Proteomes" id="UP001595533">
    <property type="component" value="Unassembled WGS sequence"/>
</dbReference>
<dbReference type="InterPro" id="IPR051532">
    <property type="entry name" value="Ester_Hydrolysis_Enzymes"/>
</dbReference>
<dbReference type="PANTHER" id="PTHR30383:SF24">
    <property type="entry name" value="THIOESTERASE 1_PROTEASE 1_LYSOPHOSPHOLIPASE L1"/>
    <property type="match status" value="1"/>
</dbReference>
<proteinExistence type="predicted"/>
<dbReference type="Pfam" id="PF13472">
    <property type="entry name" value="Lipase_GDSL_2"/>
    <property type="match status" value="1"/>
</dbReference>
<sequence>MSVIKQHNPASAWWGLAMMVLLAGCDSQQQVAHNNQVQAAAQDQAAEQQSDTFTILALGDSLTEGLGVVADGNYPALLEQALHDAGYPSVKVVNSGLSGETSSGLKSRVDWVLQLKPQLTILTIGANDAMRGLPLDLTRNNISEIINRIEATGSQVILGGMEIYDNLGREYVKGFKNLYPELASRHDVPLIPFFLAHVAGDPQLNQADLIHPTRAGYEVIVERNIMPTVLPVLQQLINNTP</sequence>
<dbReference type="RefSeq" id="WP_077410992.1">
    <property type="nucleotide sequence ID" value="NZ_JBHRTS010000004.1"/>
</dbReference>
<feature type="domain" description="SGNH hydrolase-type esterase" evidence="1">
    <location>
        <begin position="57"/>
        <end position="219"/>
    </location>
</feature>
<reference evidence="3" key="1">
    <citation type="journal article" date="2019" name="Int. J. Syst. Evol. Microbiol.">
        <title>The Global Catalogue of Microorganisms (GCM) 10K type strain sequencing project: providing services to taxonomists for standard genome sequencing and annotation.</title>
        <authorList>
            <consortium name="The Broad Institute Genomics Platform"/>
            <consortium name="The Broad Institute Genome Sequencing Center for Infectious Disease"/>
            <person name="Wu L."/>
            <person name="Ma J."/>
        </authorList>
    </citation>
    <scope>NUCLEOTIDE SEQUENCE [LARGE SCALE GENOMIC DNA]</scope>
    <source>
        <strain evidence="3">KCTC 42953</strain>
    </source>
</reference>
<dbReference type="EMBL" id="JBHRTS010000004">
    <property type="protein sequence ID" value="MFC3194316.1"/>
    <property type="molecule type" value="Genomic_DNA"/>
</dbReference>
<evidence type="ECO:0000259" key="1">
    <source>
        <dbReference type="Pfam" id="PF13472"/>
    </source>
</evidence>
<organism evidence="2 3">
    <name type="scientific">Marinicella sediminis</name>
    <dbReference type="NCBI Taxonomy" id="1792834"/>
    <lineage>
        <taxon>Bacteria</taxon>
        <taxon>Pseudomonadati</taxon>
        <taxon>Pseudomonadota</taxon>
        <taxon>Gammaproteobacteria</taxon>
        <taxon>Lysobacterales</taxon>
        <taxon>Marinicellaceae</taxon>
        <taxon>Marinicella</taxon>
    </lineage>
</organism>
<protein>
    <submittedName>
        <fullName evidence="2">Arylesterase</fullName>
    </submittedName>
</protein>
<dbReference type="PANTHER" id="PTHR30383">
    <property type="entry name" value="THIOESTERASE 1/PROTEASE 1/LYSOPHOSPHOLIPASE L1"/>
    <property type="match status" value="1"/>
</dbReference>
<evidence type="ECO:0000313" key="2">
    <source>
        <dbReference type="EMBL" id="MFC3194316.1"/>
    </source>
</evidence>
<dbReference type="PROSITE" id="PS51257">
    <property type="entry name" value="PROKAR_LIPOPROTEIN"/>
    <property type="match status" value="1"/>
</dbReference>
<keyword evidence="3" id="KW-1185">Reference proteome</keyword>
<dbReference type="CDD" id="cd01822">
    <property type="entry name" value="Lysophospholipase_L1_like"/>
    <property type="match status" value="1"/>
</dbReference>